<protein>
    <submittedName>
        <fullName evidence="1">Uncharacterized protein</fullName>
    </submittedName>
</protein>
<sequence>MIGHYFLIIVINVLHAFFPAKDMVISLLLSKSSFISSLKWYMYTNCIPSCRGGSA</sequence>
<proteinExistence type="predicted"/>
<reference evidence="1" key="1">
    <citation type="submission" date="2019-03" db="EMBL/GenBank/DDBJ databases">
        <authorList>
            <person name="Hao L."/>
        </authorList>
    </citation>
    <scope>NUCLEOTIDE SEQUENCE</scope>
</reference>
<evidence type="ECO:0000313" key="1">
    <source>
        <dbReference type="EMBL" id="VFU18880.1"/>
    </source>
</evidence>
<name>A0A485M7P1_9ZZZZ</name>
<accession>A0A485M7P1</accession>
<dbReference type="EMBL" id="CAADRM010000160">
    <property type="protein sequence ID" value="VFU18880.1"/>
    <property type="molecule type" value="Genomic_DNA"/>
</dbReference>
<gene>
    <name evidence="1" type="ORF">SCFA_910002</name>
</gene>
<organism evidence="1">
    <name type="scientific">anaerobic digester metagenome</name>
    <dbReference type="NCBI Taxonomy" id="1263854"/>
    <lineage>
        <taxon>unclassified sequences</taxon>
        <taxon>metagenomes</taxon>
        <taxon>ecological metagenomes</taxon>
    </lineage>
</organism>
<dbReference type="AlphaFoldDB" id="A0A485M7P1"/>